<organism evidence="1 2">
    <name type="scientific">Desulfobacter latus</name>
    <dbReference type="NCBI Taxonomy" id="2292"/>
    <lineage>
        <taxon>Bacteria</taxon>
        <taxon>Pseudomonadati</taxon>
        <taxon>Thermodesulfobacteriota</taxon>
        <taxon>Desulfobacteria</taxon>
        <taxon>Desulfobacterales</taxon>
        <taxon>Desulfobacteraceae</taxon>
        <taxon>Desulfobacter</taxon>
    </lineage>
</organism>
<dbReference type="SUPFAM" id="SSF56935">
    <property type="entry name" value="Porins"/>
    <property type="match status" value="1"/>
</dbReference>
<evidence type="ECO:0008006" key="3">
    <source>
        <dbReference type="Google" id="ProtNLM"/>
    </source>
</evidence>
<dbReference type="Proteomes" id="UP000553343">
    <property type="component" value="Unassembled WGS sequence"/>
</dbReference>
<dbReference type="RefSeq" id="WP_218576711.1">
    <property type="nucleotide sequence ID" value="NZ_JACADJ010000049.1"/>
</dbReference>
<proteinExistence type="predicted"/>
<dbReference type="AlphaFoldDB" id="A0A850TB77"/>
<keyword evidence="2" id="KW-1185">Reference proteome</keyword>
<name>A0A850TB77_9BACT</name>
<accession>A0A850TB77</accession>
<comment type="caution">
    <text evidence="1">The sequence shown here is derived from an EMBL/GenBank/DDBJ whole genome shotgun (WGS) entry which is preliminary data.</text>
</comment>
<evidence type="ECO:0000313" key="2">
    <source>
        <dbReference type="Proteomes" id="UP000553343"/>
    </source>
</evidence>
<sequence length="431" mass="49220">MNKLSAKIRGACTMILIILAAVGVIDLAPTRCEGIPAFRFSGYGTLGYTADDRSDLVPIRDFSQEPEDRYKTDSTTWRLDSRIGLQGFYRISPKWEALVQGVLRDQVEQNFNNILELGYLRFNASGESEFRIGRFGYDVFLMSDTRNIGYANLWVRPPTEFYGWVPIYSVDGIDSLVQFDMGHATWQCKLQAGKSTTDLPMGGDTYDLETDGLFSVTLSRHDGPLSLKAGYSQFTLQNEAPPFYDLHQGLESMASATQQTFPDISSEASYLRQHIAFKNNTIRYLTLGGRYDNGIWVAQAELSHTKSDTNIMPHGNMGYLSLGRRMGDWTPYILFSFFRPTNDIYRKTSDWSAIGQQSFQDQAVYLINSMRTDQETYSAGVRWDFHNQAAVKIQWDHCRIKPYYGLWYKPIDASYHSSRINLLTFCLEFVF</sequence>
<evidence type="ECO:0000313" key="1">
    <source>
        <dbReference type="EMBL" id="NWH05878.1"/>
    </source>
</evidence>
<dbReference type="EMBL" id="JACADJ010000049">
    <property type="protein sequence ID" value="NWH05878.1"/>
    <property type="molecule type" value="Genomic_DNA"/>
</dbReference>
<reference evidence="1 2" key="1">
    <citation type="submission" date="2020-06" db="EMBL/GenBank/DDBJ databases">
        <title>High-quality draft genome of sulfate reducer Desulfobacter latus type strain AcrS2 isolated from marine sediment.</title>
        <authorList>
            <person name="Hoppe M."/>
            <person name="Larsen C.K."/>
            <person name="Marshall I.P.G."/>
            <person name="Schramm A."/>
            <person name="Marietou A.G."/>
        </authorList>
    </citation>
    <scope>NUCLEOTIDE SEQUENCE [LARGE SCALE GENOMIC DNA]</scope>
    <source>
        <strain evidence="1 2">AcRS2</strain>
    </source>
</reference>
<gene>
    <name evidence="1" type="ORF">HXW94_12920</name>
</gene>
<protein>
    <recommendedName>
        <fullName evidence="3">Porin</fullName>
    </recommendedName>
</protein>